<feature type="binding site" description="axial binding residue" evidence="6">
    <location>
        <position position="447"/>
    </location>
    <ligand>
        <name>heme</name>
        <dbReference type="ChEBI" id="CHEBI:30413"/>
    </ligand>
    <ligandPart>
        <name>Fe</name>
        <dbReference type="ChEBI" id="CHEBI:18248"/>
    </ligandPart>
</feature>
<dbReference type="GO" id="GO:0016705">
    <property type="term" value="F:oxidoreductase activity, acting on paired donors, with incorporation or reduction of molecular oxygen"/>
    <property type="evidence" value="ECO:0007669"/>
    <property type="project" value="InterPro"/>
</dbReference>
<accession>W1NHR0</accession>
<keyword evidence="10" id="KW-1185">Reference proteome</keyword>
<evidence type="ECO:0000256" key="8">
    <source>
        <dbReference type="SAM" id="SignalP"/>
    </source>
</evidence>
<dbReference type="PANTHER" id="PTHR47950:SF44">
    <property type="entry name" value="CYTOCHROME P450, FAMILY 76, SUBFAMILY C, POLYPEPTIDE 5-RELATED"/>
    <property type="match status" value="1"/>
</dbReference>
<evidence type="ECO:0000313" key="9">
    <source>
        <dbReference type="EMBL" id="ERM94695.1"/>
    </source>
</evidence>
<dbReference type="eggNOG" id="KOG0156">
    <property type="taxonomic scope" value="Eukaryota"/>
</dbReference>
<dbReference type="PANTHER" id="PTHR47950">
    <property type="entry name" value="CYTOCHROME P450, FAMILY 76, SUBFAMILY C, POLYPEPTIDE 5-RELATED"/>
    <property type="match status" value="1"/>
</dbReference>
<evidence type="ECO:0000256" key="3">
    <source>
        <dbReference type="ARBA" id="ARBA00022723"/>
    </source>
</evidence>
<dbReference type="Proteomes" id="UP000017836">
    <property type="component" value="Unassembled WGS sequence"/>
</dbReference>
<dbReference type="PROSITE" id="PS00086">
    <property type="entry name" value="CYTOCHROME_P450"/>
    <property type="match status" value="1"/>
</dbReference>
<evidence type="ECO:0000256" key="7">
    <source>
        <dbReference type="RuleBase" id="RU000461"/>
    </source>
</evidence>
<dbReference type="GO" id="GO:0004497">
    <property type="term" value="F:monooxygenase activity"/>
    <property type="evidence" value="ECO:0007669"/>
    <property type="project" value="UniProtKB-KW"/>
</dbReference>
<comment type="similarity">
    <text evidence="1 7">Belongs to the cytochrome P450 family.</text>
</comment>
<dbReference type="Gramene" id="ERM94695">
    <property type="protein sequence ID" value="ERM94695"/>
    <property type="gene ID" value="AMTR_s00011p00233580"/>
</dbReference>
<keyword evidence="8" id="KW-0732">Signal</keyword>
<dbReference type="CDD" id="cd11073">
    <property type="entry name" value="CYP76-like"/>
    <property type="match status" value="1"/>
</dbReference>
<evidence type="ECO:0008006" key="11">
    <source>
        <dbReference type="Google" id="ProtNLM"/>
    </source>
</evidence>
<feature type="chain" id="PRO_5004807689" description="Cytochrome P450" evidence="8">
    <location>
        <begin position="29"/>
        <end position="506"/>
    </location>
</feature>
<dbReference type="FunFam" id="1.10.630.10:FF:000026">
    <property type="entry name" value="Cytochrome P450 82C4"/>
    <property type="match status" value="1"/>
</dbReference>
<evidence type="ECO:0000256" key="1">
    <source>
        <dbReference type="ARBA" id="ARBA00010617"/>
    </source>
</evidence>
<evidence type="ECO:0000256" key="4">
    <source>
        <dbReference type="ARBA" id="ARBA00023002"/>
    </source>
</evidence>
<dbReference type="AlphaFoldDB" id="W1NHR0"/>
<dbReference type="SUPFAM" id="SSF48264">
    <property type="entry name" value="Cytochrome P450"/>
    <property type="match status" value="1"/>
</dbReference>
<keyword evidence="2 6" id="KW-0349">Heme</keyword>
<dbReference type="HOGENOM" id="CLU_001570_4_0_1"/>
<feature type="signal peptide" evidence="8">
    <location>
        <begin position="1"/>
        <end position="28"/>
    </location>
</feature>
<dbReference type="EMBL" id="KI397507">
    <property type="protein sequence ID" value="ERM94695.1"/>
    <property type="molecule type" value="Genomic_DNA"/>
</dbReference>
<dbReference type="InterPro" id="IPR017972">
    <property type="entry name" value="Cyt_P450_CS"/>
</dbReference>
<dbReference type="InterPro" id="IPR036396">
    <property type="entry name" value="Cyt_P450_sf"/>
</dbReference>
<dbReference type="GO" id="GO:0020037">
    <property type="term" value="F:heme binding"/>
    <property type="evidence" value="ECO:0007669"/>
    <property type="project" value="InterPro"/>
</dbReference>
<gene>
    <name evidence="9" type="ORF">AMTR_s00011p00233580</name>
</gene>
<proteinExistence type="inferred from homology"/>
<dbReference type="Gene3D" id="1.10.630.10">
    <property type="entry name" value="Cytochrome P450"/>
    <property type="match status" value="1"/>
</dbReference>
<dbReference type="OMA" id="CKLTMVV"/>
<organism evidence="9 10">
    <name type="scientific">Amborella trichopoda</name>
    <dbReference type="NCBI Taxonomy" id="13333"/>
    <lineage>
        <taxon>Eukaryota</taxon>
        <taxon>Viridiplantae</taxon>
        <taxon>Streptophyta</taxon>
        <taxon>Embryophyta</taxon>
        <taxon>Tracheophyta</taxon>
        <taxon>Spermatophyta</taxon>
        <taxon>Magnoliopsida</taxon>
        <taxon>Amborellales</taxon>
        <taxon>Amborellaceae</taxon>
        <taxon>Amborella</taxon>
    </lineage>
</organism>
<dbReference type="GO" id="GO:0005506">
    <property type="term" value="F:iron ion binding"/>
    <property type="evidence" value="ECO:0007669"/>
    <property type="project" value="InterPro"/>
</dbReference>
<reference evidence="10" key="1">
    <citation type="journal article" date="2013" name="Science">
        <title>The Amborella genome and the evolution of flowering plants.</title>
        <authorList>
            <consortium name="Amborella Genome Project"/>
        </authorList>
    </citation>
    <scope>NUCLEOTIDE SEQUENCE [LARGE SCALE GENOMIC DNA]</scope>
</reference>
<protein>
    <recommendedName>
        <fullName evidence="11">Cytochrome P450</fullName>
    </recommendedName>
</protein>
<sequence>MLLIVVAVSTLIFLLLTFLISNYTSAKAQAPSPPKWPIIGHLHLLGKLPHQSLAALSLTYGPIMPFKLGMRKAVVISSPHPAKQIFKTHDRKFSSRPVPLAAKTLSYGGNSLVWAAYGHHWRLLRRLSFTELFSTKRLNSMEKFRKAEVSKTMASIYEESIKGNSVNIGSTVFSTMLGIVENMVCGNYVFKKGDELATELKGMVRDVLKLSGEPNASDFFPFLRGLDLQGVERRAQKLRERFDGIFSEMIERRLKDMREKGMVNERDEESGRGIKESDFLGVLLELMDHNEGLQMEHVKGMLMDMFIAGTDTTSATVEWAMAELLNHPYVMEEARDELRRVIGKDKMMEESHIPDVPFLQAIVKEVLRLHPAAPLLIPRLCDSDCQIDGHIIEKNTEVLVNVWAIGRDPKVWSDPLKFDPSRFVGTNLEFKGNDYELLPFGAGRRICIGMPLASSMVHLVLGSLLHYFNWKVEGEVDMTEEFGITLQKALPLVVVATPSLPLNPYL</sequence>
<dbReference type="KEGG" id="atr:18422634"/>
<comment type="cofactor">
    <cofactor evidence="6">
        <name>heme</name>
        <dbReference type="ChEBI" id="CHEBI:30413"/>
    </cofactor>
</comment>
<evidence type="ECO:0000256" key="2">
    <source>
        <dbReference type="ARBA" id="ARBA00022617"/>
    </source>
</evidence>
<dbReference type="PRINTS" id="PR00463">
    <property type="entry name" value="EP450I"/>
</dbReference>
<dbReference type="OrthoDB" id="2789670at2759"/>
<keyword evidence="3 6" id="KW-0479">Metal-binding</keyword>
<name>W1NHR0_AMBTC</name>
<dbReference type="InterPro" id="IPR002401">
    <property type="entry name" value="Cyt_P450_E_grp-I"/>
</dbReference>
<dbReference type="PRINTS" id="PR00385">
    <property type="entry name" value="P450"/>
</dbReference>
<dbReference type="Pfam" id="PF00067">
    <property type="entry name" value="p450"/>
    <property type="match status" value="1"/>
</dbReference>
<keyword evidence="5 6" id="KW-0408">Iron</keyword>
<evidence type="ECO:0000256" key="5">
    <source>
        <dbReference type="ARBA" id="ARBA00023004"/>
    </source>
</evidence>
<keyword evidence="4 7" id="KW-0560">Oxidoreductase</keyword>
<evidence type="ECO:0000313" key="10">
    <source>
        <dbReference type="Proteomes" id="UP000017836"/>
    </source>
</evidence>
<dbReference type="GO" id="GO:0016491">
    <property type="term" value="F:oxidoreductase activity"/>
    <property type="evidence" value="ECO:0000318"/>
    <property type="project" value="GO_Central"/>
</dbReference>
<dbReference type="InterPro" id="IPR001128">
    <property type="entry name" value="Cyt_P450"/>
</dbReference>
<keyword evidence="7" id="KW-0503">Monooxygenase</keyword>
<evidence type="ECO:0000256" key="6">
    <source>
        <dbReference type="PIRSR" id="PIRSR602401-1"/>
    </source>
</evidence>
<dbReference type="STRING" id="13333.W1NHR0"/>